<reference evidence="1 2" key="1">
    <citation type="submission" date="2020-01" db="EMBL/GenBank/DDBJ databases">
        <title>Complete genome sequence of Collinsella aerofaciens JCM 10188(T).</title>
        <authorList>
            <person name="Tourlousse D.M."/>
            <person name="Sakamoto M."/>
            <person name="Miura T."/>
            <person name="Narita K."/>
            <person name="Ohashi A."/>
            <person name="Uchino Y."/>
            <person name="Yamazoe A."/>
            <person name="Kameyama K."/>
            <person name="Terauchi J."/>
            <person name="Ohkuma M."/>
            <person name="Kawasaki H."/>
            <person name="Sekiguchi Y."/>
        </authorList>
    </citation>
    <scope>NUCLEOTIDE SEQUENCE [LARGE SCALE GENOMIC DNA]</scope>
    <source>
        <strain evidence="1 2">JCM 10188</strain>
    </source>
</reference>
<evidence type="ECO:0000313" key="1">
    <source>
        <dbReference type="EMBL" id="QIA33473.1"/>
    </source>
</evidence>
<dbReference type="AlphaFoldDB" id="A0A858B274"/>
<dbReference type="Proteomes" id="UP000464211">
    <property type="component" value="Chromosome"/>
</dbReference>
<sequence length="64" mass="6630">MASYSIAFPKTYAGPPLARCRIALTGRGMPADPDTALLVVGSPDITNPCPTAWNMTATAGRVHG</sequence>
<name>A0A858B274_COLAA</name>
<protein>
    <submittedName>
        <fullName evidence="1">Uncharacterized protein</fullName>
    </submittedName>
</protein>
<evidence type="ECO:0000313" key="2">
    <source>
        <dbReference type="Proteomes" id="UP000464211"/>
    </source>
</evidence>
<dbReference type="GeneID" id="92849549"/>
<dbReference type="RefSeq" id="WP_147293049.1">
    <property type="nucleotide sequence ID" value="NZ_AAVN02000006.1"/>
</dbReference>
<proteinExistence type="predicted"/>
<dbReference type="EMBL" id="CP048433">
    <property type="protein sequence ID" value="QIA33473.1"/>
    <property type="molecule type" value="Genomic_DNA"/>
</dbReference>
<gene>
    <name evidence="1" type="ORF">GXM19_03865</name>
</gene>
<accession>A0A858B274</accession>
<organism evidence="1 2">
    <name type="scientific">Collinsella aerofaciens (strain ATCC 25986 / DSM 3979 / JCM 10188 / KCTC 3647 / NCTC 11838 / VPI 1003)</name>
    <dbReference type="NCBI Taxonomy" id="411903"/>
    <lineage>
        <taxon>Bacteria</taxon>
        <taxon>Bacillati</taxon>
        <taxon>Actinomycetota</taxon>
        <taxon>Coriobacteriia</taxon>
        <taxon>Coriobacteriales</taxon>
        <taxon>Coriobacteriaceae</taxon>
        <taxon>Collinsella</taxon>
    </lineage>
</organism>